<name>A0A4C1Z5A7_EUMVA</name>
<dbReference type="Proteomes" id="UP000299102">
    <property type="component" value="Unassembled WGS sequence"/>
</dbReference>
<gene>
    <name evidence="2" type="ORF">EVAR_66331_1</name>
</gene>
<keyword evidence="3" id="KW-1185">Reference proteome</keyword>
<proteinExistence type="predicted"/>
<comment type="caution">
    <text evidence="2">The sequence shown here is derived from an EMBL/GenBank/DDBJ whole genome shotgun (WGS) entry which is preliminary data.</text>
</comment>
<reference evidence="2 3" key="1">
    <citation type="journal article" date="2019" name="Commun. Biol.">
        <title>The bagworm genome reveals a unique fibroin gene that provides high tensile strength.</title>
        <authorList>
            <person name="Kono N."/>
            <person name="Nakamura H."/>
            <person name="Ohtoshi R."/>
            <person name="Tomita M."/>
            <person name="Numata K."/>
            <person name="Arakawa K."/>
        </authorList>
    </citation>
    <scope>NUCLEOTIDE SEQUENCE [LARGE SCALE GENOMIC DNA]</scope>
</reference>
<feature type="region of interest" description="Disordered" evidence="1">
    <location>
        <begin position="1"/>
        <end position="20"/>
    </location>
</feature>
<evidence type="ECO:0000256" key="1">
    <source>
        <dbReference type="SAM" id="MobiDB-lite"/>
    </source>
</evidence>
<dbReference type="AlphaFoldDB" id="A0A4C1Z5A7"/>
<sequence>MKLATKASQWPEIGTQGRGSRVGECYTCALHHLQIIQSGSTVNRLQIDPKELEREIHIRTVLFYFRNCSGVVLESNLDVEDEPRSGRLIMDKVDVILEKLDKSTS</sequence>
<evidence type="ECO:0000313" key="3">
    <source>
        <dbReference type="Proteomes" id="UP000299102"/>
    </source>
</evidence>
<dbReference type="EMBL" id="BGZK01001530">
    <property type="protein sequence ID" value="GBP81785.1"/>
    <property type="molecule type" value="Genomic_DNA"/>
</dbReference>
<protein>
    <submittedName>
        <fullName evidence="2">Uncharacterized protein</fullName>
    </submittedName>
</protein>
<organism evidence="2 3">
    <name type="scientific">Eumeta variegata</name>
    <name type="common">Bagworm moth</name>
    <name type="synonym">Eumeta japonica</name>
    <dbReference type="NCBI Taxonomy" id="151549"/>
    <lineage>
        <taxon>Eukaryota</taxon>
        <taxon>Metazoa</taxon>
        <taxon>Ecdysozoa</taxon>
        <taxon>Arthropoda</taxon>
        <taxon>Hexapoda</taxon>
        <taxon>Insecta</taxon>
        <taxon>Pterygota</taxon>
        <taxon>Neoptera</taxon>
        <taxon>Endopterygota</taxon>
        <taxon>Lepidoptera</taxon>
        <taxon>Glossata</taxon>
        <taxon>Ditrysia</taxon>
        <taxon>Tineoidea</taxon>
        <taxon>Psychidae</taxon>
        <taxon>Oiketicinae</taxon>
        <taxon>Eumeta</taxon>
    </lineage>
</organism>
<evidence type="ECO:0000313" key="2">
    <source>
        <dbReference type="EMBL" id="GBP81785.1"/>
    </source>
</evidence>
<accession>A0A4C1Z5A7</accession>